<reference evidence="2" key="1">
    <citation type="journal article" date="2015" name="Genome Announc.">
        <title>Draft Genome Sequence of Chemolithoautotrophic Acetogenic Butanol-Producing Eubacterium limosum ATCC 8486.</title>
        <authorList>
            <person name="Song Y."/>
            <person name="Cho B.K."/>
        </authorList>
    </citation>
    <scope>NUCLEOTIDE SEQUENCE</scope>
    <source>
        <strain evidence="2">ATCC 8486</strain>
    </source>
</reference>
<dbReference type="Proteomes" id="UP001215087">
    <property type="component" value="Unassembled WGS sequence"/>
</dbReference>
<reference evidence="4" key="2">
    <citation type="journal article" date="2017" name="Sci. Rep.">
        <title>Determination of the Genome and Primary Transcriptome of Syngas Fermenting Eubacterium limosum ATCC 8486.</title>
        <authorList>
            <person name="Song Y."/>
            <person name="Shin J."/>
            <person name="Jeong Y."/>
            <person name="Jin S."/>
            <person name="Lee J.K."/>
            <person name="Kim D.R."/>
            <person name="Kim S.C."/>
            <person name="Cho S."/>
            <person name="Cho B.K."/>
        </authorList>
    </citation>
    <scope>NUCLEOTIDE SEQUENCE [LARGE SCALE GENOMIC DNA]</scope>
    <source>
        <strain evidence="4">ATCC 8486</strain>
    </source>
</reference>
<gene>
    <name evidence="2" type="ORF">B2M23_04170</name>
    <name evidence="3" type="ORF">PTZ04_21605</name>
</gene>
<feature type="region of interest" description="Disordered" evidence="1">
    <location>
        <begin position="65"/>
        <end position="88"/>
    </location>
</feature>
<feature type="compositionally biased region" description="Basic and acidic residues" evidence="1">
    <location>
        <begin position="67"/>
        <end position="88"/>
    </location>
</feature>
<dbReference type="Proteomes" id="UP000192391">
    <property type="component" value="Chromosome"/>
</dbReference>
<dbReference type="EMBL" id="CP019962">
    <property type="protein sequence ID" value="ARD64782.1"/>
    <property type="molecule type" value="Genomic_DNA"/>
</dbReference>
<evidence type="ECO:0000313" key="2">
    <source>
        <dbReference type="EMBL" id="ARD64782.1"/>
    </source>
</evidence>
<evidence type="ECO:0000313" key="5">
    <source>
        <dbReference type="Proteomes" id="UP001215087"/>
    </source>
</evidence>
<proteinExistence type="predicted"/>
<keyword evidence="5" id="KW-1185">Reference proteome</keyword>
<organism evidence="2 4">
    <name type="scientific">Eubacterium limosum</name>
    <dbReference type="NCBI Taxonomy" id="1736"/>
    <lineage>
        <taxon>Bacteria</taxon>
        <taxon>Bacillati</taxon>
        <taxon>Bacillota</taxon>
        <taxon>Clostridia</taxon>
        <taxon>Eubacteriales</taxon>
        <taxon>Eubacteriaceae</taxon>
        <taxon>Eubacterium</taxon>
    </lineage>
</organism>
<dbReference type="KEGG" id="elim:B2M23_04170"/>
<accession>A0AAC9W285</accession>
<dbReference type="RefSeq" id="WP_013378551.1">
    <property type="nucleotide sequence ID" value="NZ_CP019962.1"/>
</dbReference>
<evidence type="ECO:0000313" key="4">
    <source>
        <dbReference type="Proteomes" id="UP000192391"/>
    </source>
</evidence>
<dbReference type="EMBL" id="JAQSVD010000022">
    <property type="protein sequence ID" value="MDE1472862.1"/>
    <property type="molecule type" value="Genomic_DNA"/>
</dbReference>
<dbReference type="GeneID" id="68361664"/>
<sequence>MAKNTKGFRALTRLIEAGYNTEKAIAGMTMTEMLALPGVSVSELVQFDELQKSVKAGKVVTYLGTTEQKEKKKEEGAKAHDSTNDTVY</sequence>
<evidence type="ECO:0000313" key="3">
    <source>
        <dbReference type="EMBL" id="MDE1472862.1"/>
    </source>
</evidence>
<evidence type="ECO:0000256" key="1">
    <source>
        <dbReference type="SAM" id="MobiDB-lite"/>
    </source>
</evidence>
<reference evidence="3 5" key="4">
    <citation type="submission" date="2023-02" db="EMBL/GenBank/DDBJ databases">
        <title>Comparative genome analysis of Eubacterium limosum species.</title>
        <authorList>
            <person name="Bak J.E."/>
        </authorList>
    </citation>
    <scope>NUCLEOTIDE SEQUENCE [LARGE SCALE GENOMIC DNA]</scope>
    <source>
        <strain evidence="3 5">KGMB01548</strain>
    </source>
</reference>
<protein>
    <submittedName>
        <fullName evidence="2">Uncharacterized protein</fullName>
    </submittedName>
</protein>
<name>A0AAC9W285_EUBLI</name>
<dbReference type="AlphaFoldDB" id="A0AAC9W285"/>
<reference evidence="2" key="3">
    <citation type="submission" date="2017-02" db="EMBL/GenBank/DDBJ databases">
        <title>Integrative analysis reveals regulation of autotrophic growth of syngas fermenting bacteria at the translational level.</title>
        <authorList>
            <person name="Song Y."/>
            <person name="Shin J."/>
            <person name="Jeong Y."/>
            <person name="Jin S."/>
            <person name="Kim D.R."/>
            <person name="Kim S.C."/>
            <person name="Cho S."/>
            <person name="Cho B.-K."/>
        </authorList>
    </citation>
    <scope>NUCLEOTIDE SEQUENCE</scope>
    <source>
        <strain evidence="2">ATCC 8486</strain>
    </source>
</reference>